<protein>
    <submittedName>
        <fullName evidence="2">Uncharacterized protein</fullName>
    </submittedName>
</protein>
<gene>
    <name evidence="2" type="ORF">GTS_47590</name>
</gene>
<feature type="region of interest" description="Disordered" evidence="1">
    <location>
        <begin position="26"/>
        <end position="82"/>
    </location>
</feature>
<reference evidence="3" key="1">
    <citation type="submission" date="2019-04" db="EMBL/GenBank/DDBJ databases">
        <title>Draft genome sequence of Pseudonocardiaceae bacterium SL3-2-4.</title>
        <authorList>
            <person name="Ningsih F."/>
            <person name="Yokota A."/>
            <person name="Sakai Y."/>
            <person name="Nanatani K."/>
            <person name="Yabe S."/>
            <person name="Oetari A."/>
            <person name="Sjamsuridzal W."/>
        </authorList>
    </citation>
    <scope>NUCLEOTIDE SEQUENCE [LARGE SCALE GENOMIC DNA]</scope>
    <source>
        <strain evidence="3">SL3-2-4</strain>
    </source>
</reference>
<dbReference type="AlphaFoldDB" id="A0A4D4JFF0"/>
<evidence type="ECO:0000313" key="3">
    <source>
        <dbReference type="Proteomes" id="UP000298860"/>
    </source>
</evidence>
<evidence type="ECO:0000313" key="2">
    <source>
        <dbReference type="EMBL" id="GDY33126.1"/>
    </source>
</evidence>
<comment type="caution">
    <text evidence="2">The sequence shown here is derived from an EMBL/GenBank/DDBJ whole genome shotgun (WGS) entry which is preliminary data.</text>
</comment>
<dbReference type="Proteomes" id="UP000298860">
    <property type="component" value="Unassembled WGS sequence"/>
</dbReference>
<dbReference type="EMBL" id="BJFL01000034">
    <property type="protein sequence ID" value="GDY33126.1"/>
    <property type="molecule type" value="Genomic_DNA"/>
</dbReference>
<sequence>MVEAPYVPSAVVFSASLRAQYVVEPPRPDTVIDDPLDRDCTEPGHGHHRGAACIREPETRNSPDRPSVSPAREPAGHAQYER</sequence>
<evidence type="ECO:0000256" key="1">
    <source>
        <dbReference type="SAM" id="MobiDB-lite"/>
    </source>
</evidence>
<proteinExistence type="predicted"/>
<feature type="compositionally biased region" description="Basic and acidic residues" evidence="1">
    <location>
        <begin position="35"/>
        <end position="45"/>
    </location>
</feature>
<name>A0A4D4JFF0_9PSEU</name>
<accession>A0A4D4JFF0</accession>
<keyword evidence="3" id="KW-1185">Reference proteome</keyword>
<organism evidence="2 3">
    <name type="scientific">Gandjariella thermophila</name>
    <dbReference type="NCBI Taxonomy" id="1931992"/>
    <lineage>
        <taxon>Bacteria</taxon>
        <taxon>Bacillati</taxon>
        <taxon>Actinomycetota</taxon>
        <taxon>Actinomycetes</taxon>
        <taxon>Pseudonocardiales</taxon>
        <taxon>Pseudonocardiaceae</taxon>
        <taxon>Gandjariella</taxon>
    </lineage>
</organism>